<sequence>MNIEFNVIAIWDSNCEKMLMCKRRRNPYKGLYNLVGGKIEKDEEGLSAAYRELEEETGISKNETILTHLMDFTYYLPSIKVEVYVGRLNKEFKVHGDENDLEWIDINQNFFDTSRFAGEGNIGHILEHIILSKEVLMR</sequence>
<organism evidence="3 4">
    <name type="scientific">Clostridium collagenovorans DSM 3089</name>
    <dbReference type="NCBI Taxonomy" id="1121306"/>
    <lineage>
        <taxon>Bacteria</taxon>
        <taxon>Bacillati</taxon>
        <taxon>Bacillota</taxon>
        <taxon>Clostridia</taxon>
        <taxon>Eubacteriales</taxon>
        <taxon>Clostridiaceae</taxon>
        <taxon>Clostridium</taxon>
    </lineage>
</organism>
<dbReference type="RefSeq" id="WP_072828863.1">
    <property type="nucleotide sequence ID" value="NZ_FQXP01000003.1"/>
</dbReference>
<dbReference type="Proteomes" id="UP000184526">
    <property type="component" value="Unassembled WGS sequence"/>
</dbReference>
<dbReference type="InterPro" id="IPR015797">
    <property type="entry name" value="NUDIX_hydrolase-like_dom_sf"/>
</dbReference>
<evidence type="ECO:0000256" key="1">
    <source>
        <dbReference type="ARBA" id="ARBA00022801"/>
    </source>
</evidence>
<accession>A0A1M5S7A3</accession>
<evidence type="ECO:0000313" key="4">
    <source>
        <dbReference type="Proteomes" id="UP000184526"/>
    </source>
</evidence>
<dbReference type="EMBL" id="FQXP01000003">
    <property type="protein sequence ID" value="SHH34477.1"/>
    <property type="molecule type" value="Genomic_DNA"/>
</dbReference>
<dbReference type="SUPFAM" id="SSF55811">
    <property type="entry name" value="Nudix"/>
    <property type="match status" value="1"/>
</dbReference>
<dbReference type="PANTHER" id="PTHR43222:SF2">
    <property type="entry name" value="NUDIX HYDROLASE 23, CHLOROPLASTIC"/>
    <property type="match status" value="1"/>
</dbReference>
<protein>
    <submittedName>
        <fullName evidence="3">8-oxo-dGTP diphosphatase</fullName>
    </submittedName>
</protein>
<dbReference type="PROSITE" id="PS00893">
    <property type="entry name" value="NUDIX_BOX"/>
    <property type="match status" value="1"/>
</dbReference>
<dbReference type="Gene3D" id="3.90.79.10">
    <property type="entry name" value="Nucleoside Triphosphate Pyrophosphohydrolase"/>
    <property type="match status" value="1"/>
</dbReference>
<proteinExistence type="predicted"/>
<dbReference type="PROSITE" id="PS51462">
    <property type="entry name" value="NUDIX"/>
    <property type="match status" value="1"/>
</dbReference>
<dbReference type="InterPro" id="IPR000086">
    <property type="entry name" value="NUDIX_hydrolase_dom"/>
</dbReference>
<name>A0A1M5S7A3_9CLOT</name>
<evidence type="ECO:0000259" key="2">
    <source>
        <dbReference type="PROSITE" id="PS51462"/>
    </source>
</evidence>
<dbReference type="GO" id="GO:0016787">
    <property type="term" value="F:hydrolase activity"/>
    <property type="evidence" value="ECO:0007669"/>
    <property type="project" value="UniProtKB-KW"/>
</dbReference>
<dbReference type="CDD" id="cd02883">
    <property type="entry name" value="NUDIX_Hydrolase"/>
    <property type="match status" value="1"/>
</dbReference>
<dbReference type="Pfam" id="PF00293">
    <property type="entry name" value="NUDIX"/>
    <property type="match status" value="1"/>
</dbReference>
<gene>
    <name evidence="3" type="ORF">SAMN02745196_00068</name>
</gene>
<feature type="domain" description="Nudix hydrolase" evidence="2">
    <location>
        <begin position="1"/>
        <end position="126"/>
    </location>
</feature>
<reference evidence="3 4" key="1">
    <citation type="submission" date="2016-11" db="EMBL/GenBank/DDBJ databases">
        <authorList>
            <person name="Jaros S."/>
            <person name="Januszkiewicz K."/>
            <person name="Wedrychowicz H."/>
        </authorList>
    </citation>
    <scope>NUCLEOTIDE SEQUENCE [LARGE SCALE GENOMIC DNA]</scope>
    <source>
        <strain evidence="3 4">DSM 3089</strain>
    </source>
</reference>
<keyword evidence="4" id="KW-1185">Reference proteome</keyword>
<dbReference type="PANTHER" id="PTHR43222">
    <property type="entry name" value="NUDIX HYDROLASE 23"/>
    <property type="match status" value="1"/>
</dbReference>
<dbReference type="AlphaFoldDB" id="A0A1M5S7A3"/>
<evidence type="ECO:0000313" key="3">
    <source>
        <dbReference type="EMBL" id="SHH34477.1"/>
    </source>
</evidence>
<dbReference type="STRING" id="1121306.SAMN02745196_00068"/>
<dbReference type="InterPro" id="IPR020084">
    <property type="entry name" value="NUDIX_hydrolase_CS"/>
</dbReference>
<keyword evidence="1" id="KW-0378">Hydrolase</keyword>